<dbReference type="GO" id="GO:0005680">
    <property type="term" value="C:anaphase-promoting complex"/>
    <property type="evidence" value="ECO:0007669"/>
    <property type="project" value="InterPro"/>
</dbReference>
<gene>
    <name evidence="3" type="ORF">Taro_036664</name>
</gene>
<dbReference type="EMBL" id="NMUH01003111">
    <property type="protein sequence ID" value="MQM03881.1"/>
    <property type="molecule type" value="Genomic_DNA"/>
</dbReference>
<accession>A0A843WE08</accession>
<dbReference type="Proteomes" id="UP000652761">
    <property type="component" value="Unassembled WGS sequence"/>
</dbReference>
<keyword evidence="4" id="KW-1185">Reference proteome</keyword>
<dbReference type="Pfam" id="PF10471">
    <property type="entry name" value="ANAPC_CDC26"/>
    <property type="match status" value="1"/>
</dbReference>
<evidence type="ECO:0000256" key="1">
    <source>
        <dbReference type="ARBA" id="ARBA00022786"/>
    </source>
</evidence>
<proteinExistence type="predicted"/>
<organism evidence="3 4">
    <name type="scientific">Colocasia esculenta</name>
    <name type="common">Wild taro</name>
    <name type="synonym">Arum esculentum</name>
    <dbReference type="NCBI Taxonomy" id="4460"/>
    <lineage>
        <taxon>Eukaryota</taxon>
        <taxon>Viridiplantae</taxon>
        <taxon>Streptophyta</taxon>
        <taxon>Embryophyta</taxon>
        <taxon>Tracheophyta</taxon>
        <taxon>Spermatophyta</taxon>
        <taxon>Magnoliopsida</taxon>
        <taxon>Liliopsida</taxon>
        <taxon>Araceae</taxon>
        <taxon>Aroideae</taxon>
        <taxon>Colocasieae</taxon>
        <taxon>Colocasia</taxon>
    </lineage>
</organism>
<dbReference type="GO" id="GO:0031145">
    <property type="term" value="P:anaphase-promoting complex-dependent catabolic process"/>
    <property type="evidence" value="ECO:0007669"/>
    <property type="project" value="InterPro"/>
</dbReference>
<name>A0A843WE08_COLES</name>
<evidence type="ECO:0000313" key="4">
    <source>
        <dbReference type="Proteomes" id="UP000652761"/>
    </source>
</evidence>
<dbReference type="InterPro" id="IPR018860">
    <property type="entry name" value="APC_suCDC26"/>
</dbReference>
<dbReference type="AlphaFoldDB" id="A0A843WE08"/>
<sequence>MLRRKPSKIEVKVEDREELEEALRSRHQRATTATITGNPSTAATASSSATSLLQSLLLKKPALDPAEKAHLLGIPQNP</sequence>
<protein>
    <submittedName>
        <fullName evidence="3">Uncharacterized protein</fullName>
    </submittedName>
</protein>
<reference evidence="3" key="1">
    <citation type="submission" date="2017-07" db="EMBL/GenBank/DDBJ databases">
        <title>Taro Niue Genome Assembly and Annotation.</title>
        <authorList>
            <person name="Atibalentja N."/>
            <person name="Keating K."/>
            <person name="Fields C.J."/>
        </authorList>
    </citation>
    <scope>NUCLEOTIDE SEQUENCE</scope>
    <source>
        <strain evidence="3">Niue_2</strain>
        <tissue evidence="3">Leaf</tissue>
    </source>
</reference>
<evidence type="ECO:0000313" key="3">
    <source>
        <dbReference type="EMBL" id="MQM03881.1"/>
    </source>
</evidence>
<keyword evidence="1" id="KW-0833">Ubl conjugation pathway</keyword>
<feature type="region of interest" description="Disordered" evidence="2">
    <location>
        <begin position="14"/>
        <end position="46"/>
    </location>
</feature>
<evidence type="ECO:0000256" key="2">
    <source>
        <dbReference type="SAM" id="MobiDB-lite"/>
    </source>
</evidence>
<comment type="caution">
    <text evidence="3">The sequence shown here is derived from an EMBL/GenBank/DDBJ whole genome shotgun (WGS) entry which is preliminary data.</text>
</comment>